<keyword evidence="3" id="KW-1185">Reference proteome</keyword>
<dbReference type="AlphaFoldDB" id="A0AAV2EX70"/>
<protein>
    <submittedName>
        <fullName evidence="2">Uncharacterized protein</fullName>
    </submittedName>
</protein>
<reference evidence="2 3" key="1">
    <citation type="submission" date="2024-04" db="EMBL/GenBank/DDBJ databases">
        <authorList>
            <person name="Fracassetti M."/>
        </authorList>
    </citation>
    <scope>NUCLEOTIDE SEQUENCE [LARGE SCALE GENOMIC DNA]</scope>
</reference>
<organism evidence="2 3">
    <name type="scientific">Linum trigynum</name>
    <dbReference type="NCBI Taxonomy" id="586398"/>
    <lineage>
        <taxon>Eukaryota</taxon>
        <taxon>Viridiplantae</taxon>
        <taxon>Streptophyta</taxon>
        <taxon>Embryophyta</taxon>
        <taxon>Tracheophyta</taxon>
        <taxon>Spermatophyta</taxon>
        <taxon>Magnoliopsida</taxon>
        <taxon>eudicotyledons</taxon>
        <taxon>Gunneridae</taxon>
        <taxon>Pentapetalae</taxon>
        <taxon>rosids</taxon>
        <taxon>fabids</taxon>
        <taxon>Malpighiales</taxon>
        <taxon>Linaceae</taxon>
        <taxon>Linum</taxon>
    </lineage>
</organism>
<sequence length="238" mass="26814">MKVFETIGLQTLLDVPHERPVVFTQSIKDLAGEVVVGNRRTQSRQLINGGLGILKIVMNSSGATTKMLQGFGEVSNLDFGSRGVDASQRRPRIKGYCPVDNIWQHCFREGEINPSKSILITIIPLPVGRIVFAIDELWGSRERAVNVSHHAMAPKERSNLSMPQKIVGRGELDGHQRIGGRDREDTDRELESVEAEVDETKDESVAIMQKKERIRDKRKKVEEDNRIDSLEYFDALIP</sequence>
<gene>
    <name evidence="2" type="ORF">LTRI10_LOCUS31107</name>
</gene>
<name>A0AAV2EX70_9ROSI</name>
<accession>A0AAV2EX70</accession>
<feature type="region of interest" description="Disordered" evidence="1">
    <location>
        <begin position="171"/>
        <end position="202"/>
    </location>
</feature>
<dbReference type="EMBL" id="OZ034818">
    <property type="protein sequence ID" value="CAL1390312.1"/>
    <property type="molecule type" value="Genomic_DNA"/>
</dbReference>
<evidence type="ECO:0000256" key="1">
    <source>
        <dbReference type="SAM" id="MobiDB-lite"/>
    </source>
</evidence>
<evidence type="ECO:0000313" key="2">
    <source>
        <dbReference type="EMBL" id="CAL1390312.1"/>
    </source>
</evidence>
<feature type="compositionally biased region" description="Basic and acidic residues" evidence="1">
    <location>
        <begin position="171"/>
        <end position="191"/>
    </location>
</feature>
<feature type="compositionally biased region" description="Acidic residues" evidence="1">
    <location>
        <begin position="192"/>
        <end position="201"/>
    </location>
</feature>
<proteinExistence type="predicted"/>
<dbReference type="Proteomes" id="UP001497516">
    <property type="component" value="Chromosome 5"/>
</dbReference>
<evidence type="ECO:0000313" key="3">
    <source>
        <dbReference type="Proteomes" id="UP001497516"/>
    </source>
</evidence>